<dbReference type="InterPro" id="IPR011059">
    <property type="entry name" value="Metal-dep_hydrolase_composite"/>
</dbReference>
<reference evidence="2 3" key="1">
    <citation type="submission" date="2021-01" db="EMBL/GenBank/DDBJ databases">
        <title>Genomic Encyclopedia of Type Strains, Phase IV (KMG-IV): sequencing the most valuable type-strain genomes for metagenomic binning, comparative biology and taxonomic classification.</title>
        <authorList>
            <person name="Goeker M."/>
        </authorList>
    </citation>
    <scope>NUCLEOTIDE SEQUENCE [LARGE SCALE GENOMIC DNA]</scope>
    <source>
        <strain evidence="2 3">DSM 25540</strain>
    </source>
</reference>
<dbReference type="InterPro" id="IPR033932">
    <property type="entry name" value="YtcJ-like"/>
</dbReference>
<gene>
    <name evidence="2" type="ORF">JOD17_001931</name>
</gene>
<dbReference type="InterPro" id="IPR032466">
    <property type="entry name" value="Metal_Hydrolase"/>
</dbReference>
<accession>A0ABS2PC07</accession>
<dbReference type="EMBL" id="JAFBEC010000005">
    <property type="protein sequence ID" value="MBM7632837.1"/>
    <property type="molecule type" value="Genomic_DNA"/>
</dbReference>
<evidence type="ECO:0000313" key="3">
    <source>
        <dbReference type="Proteomes" id="UP000741863"/>
    </source>
</evidence>
<dbReference type="PANTHER" id="PTHR22642">
    <property type="entry name" value="IMIDAZOLONEPROPIONASE"/>
    <property type="match status" value="1"/>
</dbReference>
<organism evidence="2 3">
    <name type="scientific">Geomicrobium sediminis</name>
    <dbReference type="NCBI Taxonomy" id="1347788"/>
    <lineage>
        <taxon>Bacteria</taxon>
        <taxon>Bacillati</taxon>
        <taxon>Bacillota</taxon>
        <taxon>Bacilli</taxon>
        <taxon>Bacillales</taxon>
        <taxon>Geomicrobium</taxon>
    </lineage>
</organism>
<dbReference type="SUPFAM" id="SSF51338">
    <property type="entry name" value="Composite domain of metallo-dependent hydrolases"/>
    <property type="match status" value="1"/>
</dbReference>
<proteinExistence type="predicted"/>
<protein>
    <submittedName>
        <fullName evidence="2">Amidohydrolase YtcJ</fullName>
    </submittedName>
</protein>
<dbReference type="Gene3D" id="3.10.310.70">
    <property type="match status" value="1"/>
</dbReference>
<dbReference type="CDD" id="cd01300">
    <property type="entry name" value="YtcJ_like"/>
    <property type="match status" value="1"/>
</dbReference>
<dbReference type="Gene3D" id="2.30.40.10">
    <property type="entry name" value="Urease, subunit C, domain 1"/>
    <property type="match status" value="1"/>
</dbReference>
<dbReference type="SUPFAM" id="SSF51556">
    <property type="entry name" value="Metallo-dependent hydrolases"/>
    <property type="match status" value="1"/>
</dbReference>
<evidence type="ECO:0000259" key="1">
    <source>
        <dbReference type="Pfam" id="PF07969"/>
    </source>
</evidence>
<dbReference type="Gene3D" id="3.20.20.140">
    <property type="entry name" value="Metal-dependent hydrolases"/>
    <property type="match status" value="1"/>
</dbReference>
<sequence length="542" mass="60418">MKLVADLIVTNAKVYSMEVEGDHADSFAVKDGRILAVGSIDKIDELKGSNTAVYDADSKAVLPAFIESHAHPLDFAKKQLELDLRPRITPNREAVIKAIKEEVAKKQKGEWIIGAGWDENLMEGKRFVTMADLDEIAPEHPVFLLRTCVHNAMVNTKAFESSEIALDANDPEGGSFERDESGTLTGYVMEDAMSVFKTPTYSIEDTKRAWKIAEEIFLSWGIATINDMATGKEEFKVYQQLQKENRLRLNVGMWLWGRTQMSRTGLQEEITTLGIESGFGNEQLNVQGIKFMIDGSVGGKTAAVAEPFEGTANNYGIVYLKQSELNDRFKKAIQNNLRISVHAIGERALEMALQAFEYAEIQKYPHIERHRIEHAILPTEDHLKRMQKLGIIAGSSIGFLYSIGDGYVNNLGHERVKRAFPHQKFKAYGIVAPGNSDLPVTEGNPFLGVYTAVTRTTSSGTKTDRTESLSVYDALCAYMVDAAYGNFDEHKRGTLTVGKKADFMVVSHDPFVVQEEQLKDIQVIATYVEGVEQYRVGEEVKV</sequence>
<dbReference type="RefSeq" id="WP_204697272.1">
    <property type="nucleotide sequence ID" value="NZ_JAFBEC010000005.1"/>
</dbReference>
<name>A0ABS2PC07_9BACL</name>
<dbReference type="Pfam" id="PF07969">
    <property type="entry name" value="Amidohydro_3"/>
    <property type="match status" value="1"/>
</dbReference>
<dbReference type="InterPro" id="IPR013108">
    <property type="entry name" value="Amidohydro_3"/>
</dbReference>
<keyword evidence="3" id="KW-1185">Reference proteome</keyword>
<dbReference type="PANTHER" id="PTHR22642:SF2">
    <property type="entry name" value="PROTEIN LONG AFTER FAR-RED 3"/>
    <property type="match status" value="1"/>
</dbReference>
<evidence type="ECO:0000313" key="2">
    <source>
        <dbReference type="EMBL" id="MBM7632837.1"/>
    </source>
</evidence>
<comment type="caution">
    <text evidence="2">The sequence shown here is derived from an EMBL/GenBank/DDBJ whole genome shotgun (WGS) entry which is preliminary data.</text>
</comment>
<feature type="domain" description="Amidohydrolase 3" evidence="1">
    <location>
        <begin position="53"/>
        <end position="531"/>
    </location>
</feature>
<dbReference type="Proteomes" id="UP000741863">
    <property type="component" value="Unassembled WGS sequence"/>
</dbReference>